<comment type="caution">
    <text evidence="1">The sequence shown here is derived from an EMBL/GenBank/DDBJ whole genome shotgun (WGS) entry which is preliminary data.</text>
</comment>
<sequence length="91" mass="10001">DAEIVPRSSDGADFRTYKLVPSLVSPMLKTMLSLLRPPDTATPPTPPVISMHEDRHTLEKLLLHCYPGFGTSLDSLDDIKVVLDAATKWGI</sequence>
<proteinExistence type="predicted"/>
<protein>
    <submittedName>
        <fullName evidence="1">Uncharacterized protein</fullName>
    </submittedName>
</protein>
<organism evidence="1 2">
    <name type="scientific">Hygrophoropsis aurantiaca</name>
    <dbReference type="NCBI Taxonomy" id="72124"/>
    <lineage>
        <taxon>Eukaryota</taxon>
        <taxon>Fungi</taxon>
        <taxon>Dikarya</taxon>
        <taxon>Basidiomycota</taxon>
        <taxon>Agaricomycotina</taxon>
        <taxon>Agaricomycetes</taxon>
        <taxon>Agaricomycetidae</taxon>
        <taxon>Boletales</taxon>
        <taxon>Coniophorineae</taxon>
        <taxon>Hygrophoropsidaceae</taxon>
        <taxon>Hygrophoropsis</taxon>
    </lineage>
</organism>
<name>A0ACB8AH31_9AGAM</name>
<reference evidence="1" key="1">
    <citation type="journal article" date="2021" name="New Phytol.">
        <title>Evolutionary innovations through gain and loss of genes in the ectomycorrhizal Boletales.</title>
        <authorList>
            <person name="Wu G."/>
            <person name="Miyauchi S."/>
            <person name="Morin E."/>
            <person name="Kuo A."/>
            <person name="Drula E."/>
            <person name="Varga T."/>
            <person name="Kohler A."/>
            <person name="Feng B."/>
            <person name="Cao Y."/>
            <person name="Lipzen A."/>
            <person name="Daum C."/>
            <person name="Hundley H."/>
            <person name="Pangilinan J."/>
            <person name="Johnson J."/>
            <person name="Barry K."/>
            <person name="LaButti K."/>
            <person name="Ng V."/>
            <person name="Ahrendt S."/>
            <person name="Min B."/>
            <person name="Choi I.G."/>
            <person name="Park H."/>
            <person name="Plett J.M."/>
            <person name="Magnuson J."/>
            <person name="Spatafora J.W."/>
            <person name="Nagy L.G."/>
            <person name="Henrissat B."/>
            <person name="Grigoriev I.V."/>
            <person name="Yang Z.L."/>
            <person name="Xu J."/>
            <person name="Martin F.M."/>
        </authorList>
    </citation>
    <scope>NUCLEOTIDE SEQUENCE</scope>
    <source>
        <strain evidence="1">ATCC 28755</strain>
    </source>
</reference>
<dbReference type="Proteomes" id="UP000790377">
    <property type="component" value="Unassembled WGS sequence"/>
</dbReference>
<feature type="non-terminal residue" evidence="1">
    <location>
        <position position="91"/>
    </location>
</feature>
<dbReference type="EMBL" id="MU267655">
    <property type="protein sequence ID" value="KAH7912256.1"/>
    <property type="molecule type" value="Genomic_DNA"/>
</dbReference>
<accession>A0ACB8AH31</accession>
<evidence type="ECO:0000313" key="1">
    <source>
        <dbReference type="EMBL" id="KAH7912256.1"/>
    </source>
</evidence>
<evidence type="ECO:0000313" key="2">
    <source>
        <dbReference type="Proteomes" id="UP000790377"/>
    </source>
</evidence>
<feature type="non-terminal residue" evidence="1">
    <location>
        <position position="1"/>
    </location>
</feature>
<keyword evidence="2" id="KW-1185">Reference proteome</keyword>
<gene>
    <name evidence="1" type="ORF">BJ138DRAFT_964937</name>
</gene>